<dbReference type="InterPro" id="IPR016166">
    <property type="entry name" value="FAD-bd_PCMH"/>
</dbReference>
<proteinExistence type="inferred from homology"/>
<keyword evidence="3" id="KW-0285">Flavoprotein</keyword>
<dbReference type="Gene3D" id="3.30.43.10">
    <property type="entry name" value="Uridine Diphospho-n-acetylenolpyruvylglucosamine Reductase, domain 2"/>
    <property type="match status" value="1"/>
</dbReference>
<comment type="similarity">
    <text evidence="2">Belongs to the oxygen-dependent FAD-linked oxidoreductase family.</text>
</comment>
<dbReference type="SUPFAM" id="SSF56176">
    <property type="entry name" value="FAD-binding/transporter-associated domain-like"/>
    <property type="match status" value="1"/>
</dbReference>
<sequence length="436" mass="44641">MLTSGPVYDSCCALWNGAVDHRPAAVVPCAGTADVQAGVKTGQPLSVRGGGHGWTGAALADGGVTLDLSGMRDVTVDAEAGVADVGGGATSADVARAAHGHGFVVATGTAGAVGLAGLSLAGGYGPLSGRFGLAADNVLGAELVRADGTVINTEDDPELLWALRGGGGNFGVVTSLRVRLHRVPSLLGGMILFPWAQATTVLTALGEQMPAAPDELTIQCGVFAGPDGNPAVFAAPTWCGDPDAGERALAGVAAAGDPLMVQVGPATQPQMMAGIDAMFPFGRHVEIRPRNLPGLTPSAVAAIVAAGDAMTSPLSSISVHSLHGVPTRTPVDATAFGLREPHLMIENIAMWEPGDPAAGRHRRWARDLSEALRPEALPGGYVNLLADDETEQIAHAYGPNRDRLLAAKRRYDPDGVFRATPLPAQEISPSTRLRLC</sequence>
<dbReference type="PROSITE" id="PS51387">
    <property type="entry name" value="FAD_PCMH"/>
    <property type="match status" value="1"/>
</dbReference>
<evidence type="ECO:0000313" key="8">
    <source>
        <dbReference type="Proteomes" id="UP001519654"/>
    </source>
</evidence>
<evidence type="ECO:0000256" key="4">
    <source>
        <dbReference type="ARBA" id="ARBA00022827"/>
    </source>
</evidence>
<accession>A0ABS5Z4S1</accession>
<dbReference type="Proteomes" id="UP001519654">
    <property type="component" value="Unassembled WGS sequence"/>
</dbReference>
<evidence type="ECO:0000256" key="3">
    <source>
        <dbReference type="ARBA" id="ARBA00022630"/>
    </source>
</evidence>
<protein>
    <submittedName>
        <fullName evidence="7">FAD-binding oxidoreductase</fullName>
    </submittedName>
</protein>
<evidence type="ECO:0000259" key="6">
    <source>
        <dbReference type="PROSITE" id="PS51387"/>
    </source>
</evidence>
<dbReference type="PANTHER" id="PTHR42973:SF39">
    <property type="entry name" value="FAD-BINDING PCMH-TYPE DOMAIN-CONTAINING PROTEIN"/>
    <property type="match status" value="1"/>
</dbReference>
<keyword evidence="4" id="KW-0274">FAD</keyword>
<reference evidence="7 8" key="1">
    <citation type="submission" date="2021-06" db="EMBL/GenBank/DDBJ databases">
        <title>Actinoplanes lichenicola sp. nov., and Actinoplanes ovalisporus sp. nov., isolated from lichen in Thailand.</title>
        <authorList>
            <person name="Saeng-In P."/>
            <person name="Kanchanasin P."/>
            <person name="Yuki M."/>
            <person name="Kudo T."/>
            <person name="Ohkuma M."/>
            <person name="Phongsopitanun W."/>
            <person name="Tanasupawat S."/>
        </authorList>
    </citation>
    <scope>NUCLEOTIDE SEQUENCE [LARGE SCALE GENOMIC DNA]</scope>
    <source>
        <strain evidence="7 8">NBRC 110975</strain>
    </source>
</reference>
<feature type="domain" description="FAD-binding PCMH-type" evidence="6">
    <location>
        <begin position="19"/>
        <end position="183"/>
    </location>
</feature>
<dbReference type="PANTHER" id="PTHR42973">
    <property type="entry name" value="BINDING OXIDOREDUCTASE, PUTATIVE (AFU_ORTHOLOGUE AFUA_1G17690)-RELATED"/>
    <property type="match status" value="1"/>
</dbReference>
<dbReference type="Pfam" id="PF01565">
    <property type="entry name" value="FAD_binding_4"/>
    <property type="match status" value="1"/>
</dbReference>
<keyword evidence="8" id="KW-1185">Reference proteome</keyword>
<dbReference type="Pfam" id="PF08031">
    <property type="entry name" value="BBE"/>
    <property type="match status" value="1"/>
</dbReference>
<dbReference type="EMBL" id="JAHKKG010000022">
    <property type="protein sequence ID" value="MBU2670648.1"/>
    <property type="molecule type" value="Genomic_DNA"/>
</dbReference>
<gene>
    <name evidence="7" type="ORF">KOI35_44825</name>
</gene>
<evidence type="ECO:0000256" key="1">
    <source>
        <dbReference type="ARBA" id="ARBA00001974"/>
    </source>
</evidence>
<evidence type="ECO:0000256" key="5">
    <source>
        <dbReference type="ARBA" id="ARBA00023002"/>
    </source>
</evidence>
<dbReference type="InterPro" id="IPR016167">
    <property type="entry name" value="FAD-bd_PCMH_sub1"/>
</dbReference>
<dbReference type="InterPro" id="IPR006094">
    <property type="entry name" value="Oxid_FAD_bind_N"/>
</dbReference>
<organism evidence="7 8">
    <name type="scientific">Paractinoplanes bogorensis</name>
    <dbReference type="NCBI Taxonomy" id="1610840"/>
    <lineage>
        <taxon>Bacteria</taxon>
        <taxon>Bacillati</taxon>
        <taxon>Actinomycetota</taxon>
        <taxon>Actinomycetes</taxon>
        <taxon>Micromonosporales</taxon>
        <taxon>Micromonosporaceae</taxon>
        <taxon>Paractinoplanes</taxon>
    </lineage>
</organism>
<dbReference type="Gene3D" id="3.40.462.20">
    <property type="match status" value="1"/>
</dbReference>
<comment type="cofactor">
    <cofactor evidence="1">
        <name>FAD</name>
        <dbReference type="ChEBI" id="CHEBI:57692"/>
    </cofactor>
</comment>
<dbReference type="InterPro" id="IPR036318">
    <property type="entry name" value="FAD-bd_PCMH-like_sf"/>
</dbReference>
<keyword evidence="5" id="KW-0560">Oxidoreductase</keyword>
<dbReference type="RefSeq" id="WP_215795882.1">
    <property type="nucleotide sequence ID" value="NZ_JAHKKG010000022.1"/>
</dbReference>
<dbReference type="Gene3D" id="3.30.465.10">
    <property type="match status" value="1"/>
</dbReference>
<dbReference type="InterPro" id="IPR016169">
    <property type="entry name" value="FAD-bd_PCMH_sub2"/>
</dbReference>
<name>A0ABS5Z4S1_9ACTN</name>
<dbReference type="InterPro" id="IPR050416">
    <property type="entry name" value="FAD-linked_Oxidoreductase"/>
</dbReference>
<evidence type="ECO:0000256" key="2">
    <source>
        <dbReference type="ARBA" id="ARBA00005466"/>
    </source>
</evidence>
<dbReference type="InterPro" id="IPR012951">
    <property type="entry name" value="BBE"/>
</dbReference>
<evidence type="ECO:0000313" key="7">
    <source>
        <dbReference type="EMBL" id="MBU2670648.1"/>
    </source>
</evidence>
<comment type="caution">
    <text evidence="7">The sequence shown here is derived from an EMBL/GenBank/DDBJ whole genome shotgun (WGS) entry which is preliminary data.</text>
</comment>